<keyword evidence="3" id="KW-0445">Lipid transport</keyword>
<keyword evidence="1" id="KW-0446">Lipid-binding</keyword>
<evidence type="ECO:0000313" key="6">
    <source>
        <dbReference type="Proteomes" id="UP000678499"/>
    </source>
</evidence>
<protein>
    <recommendedName>
        <fullName evidence="3">Oxysterol-binding protein</fullName>
    </recommendedName>
</protein>
<sequence length="292" mass="33078">MESNESTGKDLSKITMPVVWNEPVSILQRLAESMEYAELLKTAAEQDDPVTRMEYVAAFAVSALSGNWDRLMKPFNPLLGETYELERDNYRLLGEQVSHHPPISAMHVDHELYTLTGSTHPKLRFWGKSVEITPKGVFTLFFKKMAGVSSSQEVDRASEPNSSADLDDKPILIIDEEEAVMDAVEPFPAQINLPFSLGERAKELEELGQQEWEQLLDLAKIVKNRSIVEIAKLGLEAKVKQVEEKSTRKQARLEVLRSEVHDLEERRNTMEKKRKVADLNRVMASLASKEAD</sequence>
<dbReference type="GO" id="GO:0005829">
    <property type="term" value="C:cytosol"/>
    <property type="evidence" value="ECO:0007669"/>
    <property type="project" value="TreeGrafter"/>
</dbReference>
<dbReference type="InterPro" id="IPR037239">
    <property type="entry name" value="OSBP_sf"/>
</dbReference>
<evidence type="ECO:0000256" key="3">
    <source>
        <dbReference type="RuleBase" id="RU003845"/>
    </source>
</evidence>
<dbReference type="GO" id="GO:0005886">
    <property type="term" value="C:plasma membrane"/>
    <property type="evidence" value="ECO:0007669"/>
    <property type="project" value="TreeGrafter"/>
</dbReference>
<dbReference type="InterPro" id="IPR000648">
    <property type="entry name" value="Oxysterol-bd"/>
</dbReference>
<proteinExistence type="inferred from homology"/>
<organism evidence="5">
    <name type="scientific">Notodromas monacha</name>
    <dbReference type="NCBI Taxonomy" id="399045"/>
    <lineage>
        <taxon>Eukaryota</taxon>
        <taxon>Metazoa</taxon>
        <taxon>Ecdysozoa</taxon>
        <taxon>Arthropoda</taxon>
        <taxon>Crustacea</taxon>
        <taxon>Oligostraca</taxon>
        <taxon>Ostracoda</taxon>
        <taxon>Podocopa</taxon>
        <taxon>Podocopida</taxon>
        <taxon>Cypridocopina</taxon>
        <taxon>Cypridoidea</taxon>
        <taxon>Cyprididae</taxon>
        <taxon>Notodromas</taxon>
    </lineage>
</organism>
<accession>A0A7R9BYK8</accession>
<evidence type="ECO:0000256" key="1">
    <source>
        <dbReference type="ARBA" id="ARBA00023121"/>
    </source>
</evidence>
<keyword evidence="6" id="KW-1185">Reference proteome</keyword>
<comment type="similarity">
    <text evidence="2">Belongs to the OSBP family.</text>
</comment>
<dbReference type="SUPFAM" id="SSF144000">
    <property type="entry name" value="Oxysterol-binding protein-like"/>
    <property type="match status" value="1"/>
</dbReference>
<dbReference type="GO" id="GO:0006869">
    <property type="term" value="P:lipid transport"/>
    <property type="evidence" value="ECO:0007669"/>
    <property type="project" value="UniProtKB-KW"/>
</dbReference>
<reference evidence="5" key="1">
    <citation type="submission" date="2020-11" db="EMBL/GenBank/DDBJ databases">
        <authorList>
            <person name="Tran Van P."/>
        </authorList>
    </citation>
    <scope>NUCLEOTIDE SEQUENCE</scope>
</reference>
<dbReference type="GO" id="GO:0097038">
    <property type="term" value="C:perinuclear endoplasmic reticulum"/>
    <property type="evidence" value="ECO:0007669"/>
    <property type="project" value="TreeGrafter"/>
</dbReference>
<keyword evidence="4" id="KW-0175">Coiled coil</keyword>
<dbReference type="Pfam" id="PF01237">
    <property type="entry name" value="Oxysterol_BP"/>
    <property type="match status" value="1"/>
</dbReference>
<dbReference type="Gene3D" id="2.40.160.120">
    <property type="match status" value="1"/>
</dbReference>
<dbReference type="OrthoDB" id="416222at2759"/>
<feature type="non-terminal residue" evidence="5">
    <location>
        <position position="1"/>
    </location>
</feature>
<dbReference type="PROSITE" id="PS01013">
    <property type="entry name" value="OSBP"/>
    <property type="match status" value="1"/>
</dbReference>
<keyword evidence="3" id="KW-0813">Transport</keyword>
<dbReference type="PANTHER" id="PTHR10972:SF209">
    <property type="entry name" value="OXYSTEROL-BINDING PROTEIN"/>
    <property type="match status" value="1"/>
</dbReference>
<dbReference type="Proteomes" id="UP000678499">
    <property type="component" value="Unassembled WGS sequence"/>
</dbReference>
<dbReference type="PANTHER" id="PTHR10972">
    <property type="entry name" value="OXYSTEROL-BINDING PROTEIN-RELATED"/>
    <property type="match status" value="1"/>
</dbReference>
<name>A0A7R9BYK8_9CRUS</name>
<evidence type="ECO:0000256" key="2">
    <source>
        <dbReference type="RuleBase" id="RU003844"/>
    </source>
</evidence>
<dbReference type="EMBL" id="OA888445">
    <property type="protein sequence ID" value="CAD7283911.1"/>
    <property type="molecule type" value="Genomic_DNA"/>
</dbReference>
<dbReference type="GO" id="GO:0032934">
    <property type="term" value="F:sterol binding"/>
    <property type="evidence" value="ECO:0007669"/>
    <property type="project" value="TreeGrafter"/>
</dbReference>
<evidence type="ECO:0000313" key="5">
    <source>
        <dbReference type="EMBL" id="CAD7283911.1"/>
    </source>
</evidence>
<evidence type="ECO:0000256" key="4">
    <source>
        <dbReference type="SAM" id="Coils"/>
    </source>
</evidence>
<dbReference type="EMBL" id="CAJPEX010006408">
    <property type="protein sequence ID" value="CAG0924063.1"/>
    <property type="molecule type" value="Genomic_DNA"/>
</dbReference>
<gene>
    <name evidence="5" type="ORF">NMOB1V02_LOCUS11519</name>
</gene>
<dbReference type="InterPro" id="IPR018494">
    <property type="entry name" value="Oxysterol-bd_CS"/>
</dbReference>
<feature type="coiled-coil region" evidence="4">
    <location>
        <begin position="239"/>
        <end position="280"/>
    </location>
</feature>
<dbReference type="AlphaFoldDB" id="A0A7R9BYK8"/>